<dbReference type="AlphaFoldDB" id="A0A0K2UDZ9"/>
<reference evidence="1" key="1">
    <citation type="submission" date="2014-05" db="EMBL/GenBank/DDBJ databases">
        <authorList>
            <person name="Chronopoulou M."/>
        </authorList>
    </citation>
    <scope>NUCLEOTIDE SEQUENCE</scope>
    <source>
        <tissue evidence="1">Whole organism</tissue>
    </source>
</reference>
<evidence type="ECO:0000313" key="1">
    <source>
        <dbReference type="EMBL" id="CDW36187.1"/>
    </source>
</evidence>
<proteinExistence type="predicted"/>
<protein>
    <submittedName>
        <fullName evidence="1">Uncharacterized protein</fullName>
    </submittedName>
</protein>
<sequence>MKVNGRSHYVEKVKTCSIMEWERRPRSRSRV</sequence>
<organism evidence="1">
    <name type="scientific">Lepeophtheirus salmonis</name>
    <name type="common">Salmon louse</name>
    <name type="synonym">Caligus salmonis</name>
    <dbReference type="NCBI Taxonomy" id="72036"/>
    <lineage>
        <taxon>Eukaryota</taxon>
        <taxon>Metazoa</taxon>
        <taxon>Ecdysozoa</taxon>
        <taxon>Arthropoda</taxon>
        <taxon>Crustacea</taxon>
        <taxon>Multicrustacea</taxon>
        <taxon>Hexanauplia</taxon>
        <taxon>Copepoda</taxon>
        <taxon>Siphonostomatoida</taxon>
        <taxon>Caligidae</taxon>
        <taxon>Lepeophtheirus</taxon>
    </lineage>
</organism>
<name>A0A0K2UDZ9_LEPSM</name>
<accession>A0A0K2UDZ9</accession>
<dbReference type="EMBL" id="HACA01018826">
    <property type="protein sequence ID" value="CDW36187.1"/>
    <property type="molecule type" value="Transcribed_RNA"/>
</dbReference>